<comment type="caution">
    <text evidence="3">The sequence shown here is derived from an EMBL/GenBank/DDBJ whole genome shotgun (WGS) entry which is preliminary data.</text>
</comment>
<dbReference type="SUPFAM" id="SSF47473">
    <property type="entry name" value="EF-hand"/>
    <property type="match status" value="1"/>
</dbReference>
<dbReference type="AlphaFoldDB" id="A0A9P1FKR0"/>
<keyword evidence="6" id="KW-1185">Reference proteome</keyword>
<dbReference type="Gene3D" id="1.10.238.10">
    <property type="entry name" value="EF-hand"/>
    <property type="match status" value="1"/>
</dbReference>
<dbReference type="OrthoDB" id="10263155at2759"/>
<evidence type="ECO:0000313" key="3">
    <source>
        <dbReference type="EMBL" id="CAI3979506.1"/>
    </source>
</evidence>
<evidence type="ECO:0000313" key="5">
    <source>
        <dbReference type="EMBL" id="CAL4766818.1"/>
    </source>
</evidence>
<organism evidence="3">
    <name type="scientific">Cladocopium goreaui</name>
    <dbReference type="NCBI Taxonomy" id="2562237"/>
    <lineage>
        <taxon>Eukaryota</taxon>
        <taxon>Sar</taxon>
        <taxon>Alveolata</taxon>
        <taxon>Dinophyceae</taxon>
        <taxon>Suessiales</taxon>
        <taxon>Symbiodiniaceae</taxon>
        <taxon>Cladocopium</taxon>
    </lineage>
</organism>
<accession>A0A9P1FKR0</accession>
<dbReference type="GO" id="GO:0016301">
    <property type="term" value="F:kinase activity"/>
    <property type="evidence" value="ECO:0007669"/>
    <property type="project" value="UniProtKB-KW"/>
</dbReference>
<dbReference type="EMBL" id="CAMXCT010000491">
    <property type="protein sequence ID" value="CAI3979506.1"/>
    <property type="molecule type" value="Genomic_DNA"/>
</dbReference>
<protein>
    <submittedName>
        <fullName evidence="5">Calcium-dependent protein kinase 16</fullName>
    </submittedName>
</protein>
<gene>
    <name evidence="3" type="ORF">C1SCF055_LOCUS7449</name>
</gene>
<dbReference type="SMART" id="SM00054">
    <property type="entry name" value="EFh"/>
    <property type="match status" value="2"/>
</dbReference>
<sequence>MIEGRRSYKADERFCFYSSACAMKSFRAVSLALMLLSGARSDPLIQIPPHIQTMELSTPKPVTEAQMQEFKQDFVDVDFNKDDQMDAQEVRAHFKGGISDVELFQFFLDSDTDRSGDVSLQEYVDYAAMLG</sequence>
<dbReference type="PROSITE" id="PS00018">
    <property type="entry name" value="EF_HAND_1"/>
    <property type="match status" value="1"/>
</dbReference>
<proteinExistence type="predicted"/>
<evidence type="ECO:0000259" key="2">
    <source>
        <dbReference type="PROSITE" id="PS50222"/>
    </source>
</evidence>
<reference evidence="4" key="2">
    <citation type="submission" date="2024-04" db="EMBL/GenBank/DDBJ databases">
        <authorList>
            <person name="Chen Y."/>
            <person name="Shah S."/>
            <person name="Dougan E. K."/>
            <person name="Thang M."/>
            <person name="Chan C."/>
        </authorList>
    </citation>
    <scope>NUCLEOTIDE SEQUENCE [LARGE SCALE GENOMIC DNA]</scope>
</reference>
<dbReference type="GO" id="GO:0005509">
    <property type="term" value="F:calcium ion binding"/>
    <property type="evidence" value="ECO:0007669"/>
    <property type="project" value="InterPro"/>
</dbReference>
<keyword evidence="1" id="KW-0106">Calcium</keyword>
<evidence type="ECO:0000256" key="1">
    <source>
        <dbReference type="ARBA" id="ARBA00022837"/>
    </source>
</evidence>
<name>A0A9P1FKR0_9DINO</name>
<dbReference type="InterPro" id="IPR018247">
    <property type="entry name" value="EF_Hand_1_Ca_BS"/>
</dbReference>
<evidence type="ECO:0000313" key="4">
    <source>
        <dbReference type="EMBL" id="CAL1132881.1"/>
    </source>
</evidence>
<keyword evidence="5" id="KW-0808">Transferase</keyword>
<dbReference type="InterPro" id="IPR002048">
    <property type="entry name" value="EF_hand_dom"/>
</dbReference>
<dbReference type="InterPro" id="IPR011992">
    <property type="entry name" value="EF-hand-dom_pair"/>
</dbReference>
<keyword evidence="5" id="KW-0418">Kinase</keyword>
<dbReference type="EMBL" id="CAMXCT030000491">
    <property type="protein sequence ID" value="CAL4766818.1"/>
    <property type="molecule type" value="Genomic_DNA"/>
</dbReference>
<dbReference type="Proteomes" id="UP001152797">
    <property type="component" value="Unassembled WGS sequence"/>
</dbReference>
<feature type="domain" description="EF-hand" evidence="2">
    <location>
        <begin position="98"/>
        <end position="131"/>
    </location>
</feature>
<evidence type="ECO:0000313" key="6">
    <source>
        <dbReference type="Proteomes" id="UP001152797"/>
    </source>
</evidence>
<reference evidence="3" key="1">
    <citation type="submission" date="2022-10" db="EMBL/GenBank/DDBJ databases">
        <authorList>
            <person name="Chen Y."/>
            <person name="Dougan E. K."/>
            <person name="Chan C."/>
            <person name="Rhodes N."/>
            <person name="Thang M."/>
        </authorList>
    </citation>
    <scope>NUCLEOTIDE SEQUENCE</scope>
</reference>
<dbReference type="EMBL" id="CAMXCT020000491">
    <property type="protein sequence ID" value="CAL1132881.1"/>
    <property type="molecule type" value="Genomic_DNA"/>
</dbReference>
<dbReference type="PROSITE" id="PS50222">
    <property type="entry name" value="EF_HAND_2"/>
    <property type="match status" value="1"/>
</dbReference>